<keyword evidence="4" id="KW-1185">Reference proteome</keyword>
<reference evidence="3 4" key="1">
    <citation type="journal article" date="2012" name="PLoS Pathog.">
        <title>Diverse lifestyles and strategies of plant pathogenesis encoded in the genomes of eighteen Dothideomycetes fungi.</title>
        <authorList>
            <person name="Ohm R.A."/>
            <person name="Feau N."/>
            <person name="Henrissat B."/>
            <person name="Schoch C.L."/>
            <person name="Horwitz B.A."/>
            <person name="Barry K.W."/>
            <person name="Condon B.J."/>
            <person name="Copeland A.C."/>
            <person name="Dhillon B."/>
            <person name="Glaser F."/>
            <person name="Hesse C.N."/>
            <person name="Kosti I."/>
            <person name="LaButti K."/>
            <person name="Lindquist E.A."/>
            <person name="Lucas S."/>
            <person name="Salamov A.A."/>
            <person name="Bradshaw R.E."/>
            <person name="Ciuffetti L."/>
            <person name="Hamelin R.C."/>
            <person name="Kema G.H.J."/>
            <person name="Lawrence C."/>
            <person name="Scott J.A."/>
            <person name="Spatafora J.W."/>
            <person name="Turgeon B.G."/>
            <person name="de Wit P.J.G.M."/>
            <person name="Zhong S."/>
            <person name="Goodwin S.B."/>
            <person name="Grigoriev I.V."/>
        </authorList>
    </citation>
    <scope>NUCLEOTIDE SEQUENCE [LARGE SCALE GENOMIC DNA]</scope>
    <source>
        <strain evidence="3 4">UAMH 10762</strain>
    </source>
</reference>
<dbReference type="InterPro" id="IPR010730">
    <property type="entry name" value="HET"/>
</dbReference>
<accession>M2LUY7</accession>
<name>M2LUY7_BAUPA</name>
<dbReference type="PANTHER" id="PTHR24148:SF64">
    <property type="entry name" value="HETEROKARYON INCOMPATIBILITY DOMAIN-CONTAINING PROTEIN"/>
    <property type="match status" value="1"/>
</dbReference>
<dbReference type="OMA" id="ANRIMSP"/>
<gene>
    <name evidence="3" type="ORF">BAUCODRAFT_32462</name>
</gene>
<dbReference type="Pfam" id="PF06985">
    <property type="entry name" value="HET"/>
    <property type="match status" value="1"/>
</dbReference>
<sequence>MVSVSPRLRDSLDYEEPEATDPRFSLGFRSLDLATNGYDQYELQYDHRPFSGFPKTGAIERKRRRRQSDQVLDYAVPFQYRTTADGEAFRLALLLPGTGTSPVECRLIWESSKRPKREYACLSYCWETVERTTAILCDGYRFPITKNLLMALQKVRKPTIGIHIWIDQICINQDDYQERAHQVSIMKYIFSNAKEVIVWLGEAGDRSAKLCEYARRMARGQHAPNDRYSPKSALNRIMNQRQLQDALQRLLERPWFKRVWVIPEVALSHFSVVAIGDSTVSWDNLVRLIRDTQLPQSAGFDKQTALLGNPRQRIAIITQMSASQSKGLFHTDIMQLLILAKSSQATDVRDKVYAFYGVTLLRTHPYYGEIPDRKTSIERLYVEIACHYVNSILYDDYYSRWHGLNEARRTQQLMSILYSAGRLHQHHNLPSWVPDWTYAWYQAPLWCKTESNLATLLPRDDWSAGIRSDHRAGGERRETFEIIDAATARHQLRVSALIFDSILETYEATPAMTLSEEHGPLEPSDSATALHSPTLSYGRDFFKTTKGFFGMATRGIRQNDTVVLLLGGDVPFVLRAFNRESNGTKTFMLLCECYVQANSVMVGDYMRTEWSRSEDITIL</sequence>
<feature type="region of interest" description="Disordered" evidence="1">
    <location>
        <begin position="1"/>
        <end position="20"/>
    </location>
</feature>
<evidence type="ECO:0000313" key="3">
    <source>
        <dbReference type="EMBL" id="EMC98427.1"/>
    </source>
</evidence>
<dbReference type="PANTHER" id="PTHR24148">
    <property type="entry name" value="ANKYRIN REPEAT DOMAIN-CONTAINING PROTEIN 39 HOMOLOG-RELATED"/>
    <property type="match status" value="1"/>
</dbReference>
<dbReference type="Pfam" id="PF26639">
    <property type="entry name" value="Het-6_barrel"/>
    <property type="match status" value="1"/>
</dbReference>
<dbReference type="InterPro" id="IPR052895">
    <property type="entry name" value="HetReg/Transcr_Mod"/>
</dbReference>
<evidence type="ECO:0000256" key="1">
    <source>
        <dbReference type="SAM" id="MobiDB-lite"/>
    </source>
</evidence>
<dbReference type="Proteomes" id="UP000011761">
    <property type="component" value="Unassembled WGS sequence"/>
</dbReference>
<dbReference type="GeneID" id="19111784"/>
<feature type="domain" description="Heterokaryon incompatibility" evidence="2">
    <location>
        <begin position="119"/>
        <end position="264"/>
    </location>
</feature>
<dbReference type="HOGENOM" id="CLU_004184_7_2_1"/>
<organism evidence="3 4">
    <name type="scientific">Baudoinia panamericana (strain UAMH 10762)</name>
    <name type="common">Angels' share fungus</name>
    <name type="synonym">Baudoinia compniacensis (strain UAMH 10762)</name>
    <dbReference type="NCBI Taxonomy" id="717646"/>
    <lineage>
        <taxon>Eukaryota</taxon>
        <taxon>Fungi</taxon>
        <taxon>Dikarya</taxon>
        <taxon>Ascomycota</taxon>
        <taxon>Pezizomycotina</taxon>
        <taxon>Dothideomycetes</taxon>
        <taxon>Dothideomycetidae</taxon>
        <taxon>Mycosphaerellales</taxon>
        <taxon>Teratosphaeriaceae</taxon>
        <taxon>Baudoinia</taxon>
    </lineage>
</organism>
<evidence type="ECO:0000259" key="2">
    <source>
        <dbReference type="Pfam" id="PF06985"/>
    </source>
</evidence>
<proteinExistence type="predicted"/>
<dbReference type="RefSeq" id="XP_007674488.1">
    <property type="nucleotide sequence ID" value="XM_007676298.1"/>
</dbReference>
<protein>
    <recommendedName>
        <fullName evidence="2">Heterokaryon incompatibility domain-containing protein</fullName>
    </recommendedName>
</protein>
<dbReference type="AlphaFoldDB" id="M2LUY7"/>
<dbReference type="EMBL" id="KB445553">
    <property type="protein sequence ID" value="EMC98427.1"/>
    <property type="molecule type" value="Genomic_DNA"/>
</dbReference>
<dbReference type="OrthoDB" id="3553147at2759"/>
<evidence type="ECO:0000313" key="4">
    <source>
        <dbReference type="Proteomes" id="UP000011761"/>
    </source>
</evidence>
<dbReference type="KEGG" id="bcom:BAUCODRAFT_32462"/>
<dbReference type="eggNOG" id="ENOG502SPDV">
    <property type="taxonomic scope" value="Eukaryota"/>
</dbReference>